<dbReference type="Pfam" id="PF10326">
    <property type="entry name" value="7TM_GPCR_Str"/>
    <property type="match status" value="1"/>
</dbReference>
<dbReference type="SUPFAM" id="SSF81321">
    <property type="entry name" value="Family A G protein-coupled receptor-like"/>
    <property type="match status" value="1"/>
</dbReference>
<dbReference type="PANTHER" id="PTHR22943">
    <property type="entry name" value="7-TRANSMEMBRANE DOMAIN RECEPTOR C.ELEGANS"/>
    <property type="match status" value="1"/>
</dbReference>
<feature type="transmembrane region" description="Helical" evidence="1">
    <location>
        <begin position="295"/>
        <end position="315"/>
    </location>
</feature>
<feature type="transmembrane region" description="Helical" evidence="1">
    <location>
        <begin position="257"/>
        <end position="283"/>
    </location>
</feature>
<dbReference type="OrthoDB" id="5825647at2759"/>
<name>G0NQR0_CAEBE</name>
<evidence type="ECO:0008006" key="4">
    <source>
        <dbReference type="Google" id="ProtNLM"/>
    </source>
</evidence>
<keyword evidence="3" id="KW-1185">Reference proteome</keyword>
<dbReference type="GO" id="GO:0005886">
    <property type="term" value="C:plasma membrane"/>
    <property type="evidence" value="ECO:0007669"/>
    <property type="project" value="TreeGrafter"/>
</dbReference>
<dbReference type="Proteomes" id="UP000008068">
    <property type="component" value="Unassembled WGS sequence"/>
</dbReference>
<feature type="transmembrane region" description="Helical" evidence="1">
    <location>
        <begin position="141"/>
        <end position="163"/>
    </location>
</feature>
<keyword evidence="1" id="KW-1133">Transmembrane helix</keyword>
<feature type="transmembrane region" description="Helical" evidence="1">
    <location>
        <begin position="102"/>
        <end position="121"/>
    </location>
</feature>
<evidence type="ECO:0000313" key="3">
    <source>
        <dbReference type="Proteomes" id="UP000008068"/>
    </source>
</evidence>
<evidence type="ECO:0000256" key="1">
    <source>
        <dbReference type="SAM" id="Phobius"/>
    </source>
</evidence>
<dbReference type="HOGENOM" id="CLU_036335_2_0_1"/>
<reference evidence="3" key="1">
    <citation type="submission" date="2011-07" db="EMBL/GenBank/DDBJ databases">
        <authorList>
            <consortium name="Caenorhabditis brenneri Sequencing and Analysis Consortium"/>
            <person name="Wilson R.K."/>
        </authorList>
    </citation>
    <scope>NUCLEOTIDE SEQUENCE [LARGE SCALE GENOMIC DNA]</scope>
    <source>
        <strain evidence="3">PB2801</strain>
    </source>
</reference>
<dbReference type="OMA" id="FMQIPLS"/>
<keyword evidence="1" id="KW-0812">Transmembrane</keyword>
<sequence>MSSTTMNSEFSSTELLINKIERGCTCFGMLSNIILLPMIMFRSPSDIGVYKFLMMYISIFELFFGWLELMTVPELFTEGSAFIVTIDPDNAILPDSTLQISILIYCGSFATSLALFGVQFAYRFQVLNGNVEWTSHRLTNFVFWCGIPLIVAALWTLSCWIFLGRNEYVDRFISQDSYPNNLENKTIGFVGIYFYPELEDGTTVINWDSFIGMALCTCILFGSESLMLFYALKSYMVTKSLMTSACSSSFRKLQWQLFYALASQTVIPILFMQIPLSIIYLTLFLNISSPFFGRLQAFTISTYLATDALPTIFIIRPYRETVFGYFKCCKSMIKSENTTIRHGVDSAISLNEIASRYAAPS</sequence>
<dbReference type="GO" id="GO:0038022">
    <property type="term" value="F:G protein-coupled olfactory receptor activity"/>
    <property type="evidence" value="ECO:0007669"/>
    <property type="project" value="TreeGrafter"/>
</dbReference>
<proteinExistence type="predicted"/>
<dbReference type="InterPro" id="IPR019428">
    <property type="entry name" value="7TM_GPCR_serpentine_rcpt_Str"/>
</dbReference>
<accession>G0NQR0</accession>
<dbReference type="InParanoid" id="G0NQR0"/>
<protein>
    <recommendedName>
        <fullName evidence="4">Seven TM Receptor</fullName>
    </recommendedName>
</protein>
<feature type="transmembrane region" description="Helical" evidence="1">
    <location>
        <begin position="48"/>
        <end position="67"/>
    </location>
</feature>
<dbReference type="GO" id="GO:0042048">
    <property type="term" value="P:olfactory behavior"/>
    <property type="evidence" value="ECO:0007669"/>
    <property type="project" value="TreeGrafter"/>
</dbReference>
<dbReference type="EMBL" id="GL379927">
    <property type="protein sequence ID" value="EGT35883.1"/>
    <property type="molecule type" value="Genomic_DNA"/>
</dbReference>
<dbReference type="eggNOG" id="ENOG502TFVT">
    <property type="taxonomic scope" value="Eukaryota"/>
</dbReference>
<dbReference type="AlphaFoldDB" id="G0NQR0"/>
<dbReference type="PANTHER" id="PTHR22943:SF12">
    <property type="entry name" value="SEVEN TM RECEPTOR"/>
    <property type="match status" value="1"/>
</dbReference>
<gene>
    <name evidence="2" type="ORF">CAEBREN_01905</name>
</gene>
<organism evidence="3">
    <name type="scientific">Caenorhabditis brenneri</name>
    <name type="common">Nematode worm</name>
    <dbReference type="NCBI Taxonomy" id="135651"/>
    <lineage>
        <taxon>Eukaryota</taxon>
        <taxon>Metazoa</taxon>
        <taxon>Ecdysozoa</taxon>
        <taxon>Nematoda</taxon>
        <taxon>Chromadorea</taxon>
        <taxon>Rhabditida</taxon>
        <taxon>Rhabditina</taxon>
        <taxon>Rhabditomorpha</taxon>
        <taxon>Rhabditoidea</taxon>
        <taxon>Rhabditidae</taxon>
        <taxon>Peloderinae</taxon>
        <taxon>Caenorhabditis</taxon>
    </lineage>
</organism>
<evidence type="ECO:0000313" key="2">
    <source>
        <dbReference type="EMBL" id="EGT35883.1"/>
    </source>
</evidence>
<feature type="transmembrane region" description="Helical" evidence="1">
    <location>
        <begin position="210"/>
        <end position="232"/>
    </location>
</feature>
<dbReference type="FunCoup" id="G0NQR0">
    <property type="interactions" value="1093"/>
</dbReference>
<keyword evidence="1" id="KW-0472">Membrane</keyword>